<accession>L9KK62</accession>
<keyword evidence="1" id="KW-0687">Ribonucleoprotein</keyword>
<dbReference type="InParanoid" id="L9KK62"/>
<evidence type="ECO:0000313" key="2">
    <source>
        <dbReference type="Proteomes" id="UP000011518"/>
    </source>
</evidence>
<dbReference type="GO" id="GO:0022625">
    <property type="term" value="C:cytosolic large ribosomal subunit"/>
    <property type="evidence" value="ECO:0007669"/>
    <property type="project" value="TreeGrafter"/>
</dbReference>
<dbReference type="InterPro" id="IPR035808">
    <property type="entry name" value="Ribosomal_uL30_euk_arc"/>
</dbReference>
<dbReference type="GO" id="GO:0003735">
    <property type="term" value="F:structural constituent of ribosome"/>
    <property type="evidence" value="ECO:0007669"/>
    <property type="project" value="TreeGrafter"/>
</dbReference>
<gene>
    <name evidence="1" type="ORF">TREES_T100010045</name>
</gene>
<organism evidence="1 2">
    <name type="scientific">Tupaia chinensis</name>
    <name type="common">Chinese tree shrew</name>
    <name type="synonym">Tupaia belangeri chinensis</name>
    <dbReference type="NCBI Taxonomy" id="246437"/>
    <lineage>
        <taxon>Eukaryota</taxon>
        <taxon>Metazoa</taxon>
        <taxon>Chordata</taxon>
        <taxon>Craniata</taxon>
        <taxon>Vertebrata</taxon>
        <taxon>Euteleostomi</taxon>
        <taxon>Mammalia</taxon>
        <taxon>Eutheria</taxon>
        <taxon>Euarchontoglires</taxon>
        <taxon>Scandentia</taxon>
        <taxon>Tupaiidae</taxon>
        <taxon>Tupaia</taxon>
    </lineage>
</organism>
<dbReference type="Gene3D" id="3.30.1390.20">
    <property type="entry name" value="Ribosomal protein L30, ferredoxin-like fold domain"/>
    <property type="match status" value="1"/>
</dbReference>
<dbReference type="PANTHER" id="PTHR11524">
    <property type="entry name" value="60S RIBOSOMAL PROTEIN L7"/>
    <property type="match status" value="1"/>
</dbReference>
<keyword evidence="2" id="KW-1185">Reference proteome</keyword>
<sequence length="145" mass="16643">MSTQKGNVARSRPQKHQNTFSFKNDKFDKSVHTKIFSSTFAKLNKASINTLRIVEPYIAWGVPKPEVNNFLIAQSFGKFDIICMADLIREIYTVGKCFKEANNFLWAFKLSSSRSGMKKTTTYFVEGGDSGNREEQINRLTRRMN</sequence>
<dbReference type="Proteomes" id="UP000011518">
    <property type="component" value="Unassembled WGS sequence"/>
</dbReference>
<name>L9KK62_TUPCH</name>
<dbReference type="EMBL" id="KB320796">
    <property type="protein sequence ID" value="ELW63128.1"/>
    <property type="molecule type" value="Genomic_DNA"/>
</dbReference>
<keyword evidence="1" id="KW-0689">Ribosomal protein</keyword>
<dbReference type="InterPro" id="IPR039699">
    <property type="entry name" value="Ribosomal_uL30"/>
</dbReference>
<reference evidence="2" key="2">
    <citation type="journal article" date="2013" name="Nat. Commun.">
        <title>Genome of the Chinese tree shrew.</title>
        <authorList>
            <person name="Fan Y."/>
            <person name="Huang Z.Y."/>
            <person name="Cao C.C."/>
            <person name="Chen C.S."/>
            <person name="Chen Y.X."/>
            <person name="Fan D.D."/>
            <person name="He J."/>
            <person name="Hou H.L."/>
            <person name="Hu L."/>
            <person name="Hu X.T."/>
            <person name="Jiang X.T."/>
            <person name="Lai R."/>
            <person name="Lang Y.S."/>
            <person name="Liang B."/>
            <person name="Liao S.G."/>
            <person name="Mu D."/>
            <person name="Ma Y.Y."/>
            <person name="Niu Y.Y."/>
            <person name="Sun X.Q."/>
            <person name="Xia J.Q."/>
            <person name="Xiao J."/>
            <person name="Xiong Z.Q."/>
            <person name="Xu L."/>
            <person name="Yang L."/>
            <person name="Zhang Y."/>
            <person name="Zhao W."/>
            <person name="Zhao X.D."/>
            <person name="Zheng Y.T."/>
            <person name="Zhou J.M."/>
            <person name="Zhu Y.B."/>
            <person name="Zhang G.J."/>
            <person name="Wang J."/>
            <person name="Yao Y.G."/>
        </authorList>
    </citation>
    <scope>NUCLEOTIDE SEQUENCE [LARGE SCALE GENOMIC DNA]</scope>
</reference>
<dbReference type="GO" id="GO:0000463">
    <property type="term" value="P:maturation of LSU-rRNA from tricistronic rRNA transcript (SSU-rRNA, 5.8S rRNA, LSU-rRNA)"/>
    <property type="evidence" value="ECO:0007669"/>
    <property type="project" value="TreeGrafter"/>
</dbReference>
<proteinExistence type="predicted"/>
<dbReference type="AlphaFoldDB" id="L9KK62"/>
<protein>
    <submittedName>
        <fullName evidence="1">60S ribosomal protein L7</fullName>
    </submittedName>
</protein>
<dbReference type="CDD" id="cd01657">
    <property type="entry name" value="Ribosomal_L7_archeal_euk"/>
    <property type="match status" value="1"/>
</dbReference>
<dbReference type="STRING" id="246437.L9KK62"/>
<dbReference type="SUPFAM" id="SSF55129">
    <property type="entry name" value="Ribosomal protein L30p/L7e"/>
    <property type="match status" value="1"/>
</dbReference>
<dbReference type="PANTHER" id="PTHR11524:SF12">
    <property type="entry name" value="LARGE RIBOSOMAL SUBUNIT PROTEIN UL30"/>
    <property type="match status" value="1"/>
</dbReference>
<dbReference type="InterPro" id="IPR036919">
    <property type="entry name" value="Ribo_uL30_ferredoxin-like_sf"/>
</dbReference>
<evidence type="ECO:0000313" key="1">
    <source>
        <dbReference type="EMBL" id="ELW63128.1"/>
    </source>
</evidence>
<dbReference type="GO" id="GO:0003723">
    <property type="term" value="F:RNA binding"/>
    <property type="evidence" value="ECO:0007669"/>
    <property type="project" value="TreeGrafter"/>
</dbReference>
<reference evidence="2" key="1">
    <citation type="submission" date="2012-07" db="EMBL/GenBank/DDBJ databases">
        <title>Genome of the Chinese tree shrew, a rising model animal genetically related to primates.</title>
        <authorList>
            <person name="Zhang G."/>
            <person name="Fan Y."/>
            <person name="Yao Y."/>
            <person name="Huang Z."/>
        </authorList>
    </citation>
    <scope>NUCLEOTIDE SEQUENCE [LARGE SCALE GENOMIC DNA]</scope>
</reference>
<dbReference type="FunFam" id="3.30.1390.20:FF:000002">
    <property type="entry name" value="60S ribosomal protein L7"/>
    <property type="match status" value="1"/>
</dbReference>